<name>I0KGD0_9BACT</name>
<sequence>MYGASGLPNMPAFQAIQLVLRTYVGYNDLRKRTVAMQAKHN</sequence>
<proteinExistence type="predicted"/>
<evidence type="ECO:0000313" key="1">
    <source>
        <dbReference type="EMBL" id="CCH03183.1"/>
    </source>
</evidence>
<accession>I0KGD0</accession>
<gene>
    <name evidence="1" type="ORF">FAES_5184</name>
</gene>
<dbReference type="Proteomes" id="UP000011058">
    <property type="component" value="Chromosome"/>
</dbReference>
<dbReference type="AlphaFoldDB" id="I0KGD0"/>
<reference evidence="1 2" key="1">
    <citation type="journal article" date="2012" name="J. Bacteriol.">
        <title>Genome Sequence of Fibrella aestuarina BUZ 2T, a Filamentous Marine Bacterium.</title>
        <authorList>
            <person name="Filippini M."/>
            <person name="Qi W."/>
            <person name="Blom J."/>
            <person name="Goesmann A."/>
            <person name="Smits T.H."/>
            <person name="Bagheri H.C."/>
        </authorList>
    </citation>
    <scope>NUCLEOTIDE SEQUENCE [LARGE SCALE GENOMIC DNA]</scope>
    <source>
        <strain evidence="2">BUZ 2T</strain>
    </source>
</reference>
<dbReference type="EMBL" id="HE796683">
    <property type="protein sequence ID" value="CCH03183.1"/>
    <property type="molecule type" value="Genomic_DNA"/>
</dbReference>
<dbReference type="STRING" id="1166018.FAES_5184"/>
<organism evidence="1 2">
    <name type="scientific">Fibrella aestuarina BUZ 2</name>
    <dbReference type="NCBI Taxonomy" id="1166018"/>
    <lineage>
        <taxon>Bacteria</taxon>
        <taxon>Pseudomonadati</taxon>
        <taxon>Bacteroidota</taxon>
        <taxon>Cytophagia</taxon>
        <taxon>Cytophagales</taxon>
        <taxon>Spirosomataceae</taxon>
        <taxon>Fibrella</taxon>
    </lineage>
</organism>
<evidence type="ECO:0000313" key="2">
    <source>
        <dbReference type="Proteomes" id="UP000011058"/>
    </source>
</evidence>
<dbReference type="HOGENOM" id="CLU_3270368_0_0_10"/>
<dbReference type="KEGG" id="fae:FAES_5184"/>
<keyword evidence="2" id="KW-1185">Reference proteome</keyword>
<protein>
    <submittedName>
        <fullName evidence="1">Uncharacterized protein</fullName>
    </submittedName>
</protein>